<feature type="compositionally biased region" description="Basic and acidic residues" evidence="3">
    <location>
        <begin position="50"/>
        <end position="119"/>
    </location>
</feature>
<dbReference type="Proteomes" id="UP000094112">
    <property type="component" value="Unassembled WGS sequence"/>
</dbReference>
<dbReference type="EMBL" id="KV454214">
    <property type="protein sequence ID" value="ODQ57313.1"/>
    <property type="molecule type" value="Genomic_DNA"/>
</dbReference>
<evidence type="ECO:0000313" key="4">
    <source>
        <dbReference type="EMBL" id="ODQ57313.1"/>
    </source>
</evidence>
<dbReference type="InterPro" id="IPR013730">
    <property type="entry name" value="Fyv7/TAP26"/>
</dbReference>
<protein>
    <recommendedName>
        <fullName evidence="2">rRNA-processing protein FYV7</fullName>
    </recommendedName>
</protein>
<dbReference type="AlphaFoldDB" id="A0A1E3NW20"/>
<comment type="similarity">
    <text evidence="1">Belongs to the FYV7 family.</text>
</comment>
<evidence type="ECO:0000256" key="2">
    <source>
        <dbReference type="ARBA" id="ARBA00018780"/>
    </source>
</evidence>
<feature type="region of interest" description="Disordered" evidence="3">
    <location>
        <begin position="50"/>
        <end position="145"/>
    </location>
</feature>
<feature type="region of interest" description="Disordered" evidence="3">
    <location>
        <begin position="1"/>
        <end position="34"/>
    </location>
</feature>
<evidence type="ECO:0000256" key="1">
    <source>
        <dbReference type="ARBA" id="ARBA00006800"/>
    </source>
</evidence>
<evidence type="ECO:0000313" key="5">
    <source>
        <dbReference type="Proteomes" id="UP000094112"/>
    </source>
</evidence>
<accession>A0A1E3NW20</accession>
<reference evidence="4 5" key="1">
    <citation type="journal article" date="2016" name="Proc. Natl. Acad. Sci. U.S.A.">
        <title>Comparative genomics of biotechnologically important yeasts.</title>
        <authorList>
            <person name="Riley R."/>
            <person name="Haridas S."/>
            <person name="Wolfe K.H."/>
            <person name="Lopes M.R."/>
            <person name="Hittinger C.T."/>
            <person name="Goeker M."/>
            <person name="Salamov A.A."/>
            <person name="Wisecaver J.H."/>
            <person name="Long T.M."/>
            <person name="Calvey C.H."/>
            <person name="Aerts A.L."/>
            <person name="Barry K.W."/>
            <person name="Choi C."/>
            <person name="Clum A."/>
            <person name="Coughlan A.Y."/>
            <person name="Deshpande S."/>
            <person name="Douglass A.P."/>
            <person name="Hanson S.J."/>
            <person name="Klenk H.-P."/>
            <person name="LaButti K.M."/>
            <person name="Lapidus A."/>
            <person name="Lindquist E.A."/>
            <person name="Lipzen A.M."/>
            <person name="Meier-Kolthoff J.P."/>
            <person name="Ohm R.A."/>
            <person name="Otillar R.P."/>
            <person name="Pangilinan J.L."/>
            <person name="Peng Y."/>
            <person name="Rokas A."/>
            <person name="Rosa C.A."/>
            <person name="Scheuner C."/>
            <person name="Sibirny A.A."/>
            <person name="Slot J.C."/>
            <person name="Stielow J.B."/>
            <person name="Sun H."/>
            <person name="Kurtzman C.P."/>
            <person name="Blackwell M."/>
            <person name="Grigoriev I.V."/>
            <person name="Jeffries T.W."/>
        </authorList>
    </citation>
    <scope>NUCLEOTIDE SEQUENCE [LARGE SCALE GENOMIC DNA]</scope>
    <source>
        <strain evidence="5">ATCC 58044 / CBS 1984 / NCYC 433 / NRRL Y-366-8</strain>
    </source>
</reference>
<sequence length="145" mass="17540">MANFTKRDGKFGKRSNPYIDRKESKNQEIKKSLVHRARLRKQYFKELKKEGEAIPEKEFKKDRPSRETESKPRPDFRERAEIAKQRKELARKEREMKRQEYIKNGEKKRAERERKKEQLSQKTRTGQPLMGPRIANLLEKIQNDK</sequence>
<dbReference type="Pfam" id="PF08524">
    <property type="entry name" value="rRNA_processing"/>
    <property type="match status" value="1"/>
</dbReference>
<dbReference type="GeneID" id="30201183"/>
<evidence type="ECO:0000256" key="3">
    <source>
        <dbReference type="SAM" id="MobiDB-lite"/>
    </source>
</evidence>
<dbReference type="RefSeq" id="XP_019036520.1">
    <property type="nucleotide sequence ID" value="XM_019183937.1"/>
</dbReference>
<keyword evidence="5" id="KW-1185">Reference proteome</keyword>
<feature type="compositionally biased region" description="Basic and acidic residues" evidence="3">
    <location>
        <begin position="19"/>
        <end position="31"/>
    </location>
</feature>
<feature type="compositionally biased region" description="Basic and acidic residues" evidence="3">
    <location>
        <begin position="1"/>
        <end position="11"/>
    </location>
</feature>
<name>A0A1E3NW20_WICAA</name>
<dbReference type="OrthoDB" id="2135053at2759"/>
<dbReference type="STRING" id="683960.A0A1E3NW20"/>
<gene>
    <name evidence="4" type="ORF">WICANDRAFT_65570</name>
</gene>
<organism evidence="4 5">
    <name type="scientific">Wickerhamomyces anomalus (strain ATCC 58044 / CBS 1984 / NCYC 433 / NRRL Y-366-8)</name>
    <name type="common">Yeast</name>
    <name type="synonym">Hansenula anomala</name>
    <dbReference type="NCBI Taxonomy" id="683960"/>
    <lineage>
        <taxon>Eukaryota</taxon>
        <taxon>Fungi</taxon>
        <taxon>Dikarya</taxon>
        <taxon>Ascomycota</taxon>
        <taxon>Saccharomycotina</taxon>
        <taxon>Saccharomycetes</taxon>
        <taxon>Phaffomycetales</taxon>
        <taxon>Wickerhamomycetaceae</taxon>
        <taxon>Wickerhamomyces</taxon>
    </lineage>
</organism>
<proteinExistence type="inferred from homology"/>